<comment type="caution">
    <text evidence="1">The sequence shown here is derived from an EMBL/GenBank/DDBJ whole genome shotgun (WGS) entry which is preliminary data.</text>
</comment>
<accession>A0ACB0ZRN4</accession>
<protein>
    <submittedName>
        <fullName evidence="1">Uncharacterized protein</fullName>
    </submittedName>
</protein>
<proteinExistence type="predicted"/>
<keyword evidence="2" id="KW-1185">Reference proteome</keyword>
<dbReference type="EMBL" id="CAVMJV010000042">
    <property type="protein sequence ID" value="CAK5080665.1"/>
    <property type="molecule type" value="Genomic_DNA"/>
</dbReference>
<reference evidence="1" key="1">
    <citation type="submission" date="2023-11" db="EMBL/GenBank/DDBJ databases">
        <authorList>
            <person name="Poullet M."/>
        </authorList>
    </citation>
    <scope>NUCLEOTIDE SEQUENCE</scope>
    <source>
        <strain evidence="1">E1834</strain>
    </source>
</reference>
<name>A0ACB0ZRN4_MELEN</name>
<organism evidence="1 2">
    <name type="scientific">Meloidogyne enterolobii</name>
    <name type="common">Root-knot nematode worm</name>
    <name type="synonym">Meloidogyne mayaguensis</name>
    <dbReference type="NCBI Taxonomy" id="390850"/>
    <lineage>
        <taxon>Eukaryota</taxon>
        <taxon>Metazoa</taxon>
        <taxon>Ecdysozoa</taxon>
        <taxon>Nematoda</taxon>
        <taxon>Chromadorea</taxon>
        <taxon>Rhabditida</taxon>
        <taxon>Tylenchina</taxon>
        <taxon>Tylenchomorpha</taxon>
        <taxon>Tylenchoidea</taxon>
        <taxon>Meloidogynidae</taxon>
        <taxon>Meloidogyninae</taxon>
        <taxon>Meloidogyne</taxon>
    </lineage>
</organism>
<evidence type="ECO:0000313" key="1">
    <source>
        <dbReference type="EMBL" id="CAK5080665.1"/>
    </source>
</evidence>
<gene>
    <name evidence="1" type="ORF">MENTE1834_LOCUS27845</name>
</gene>
<dbReference type="Proteomes" id="UP001497535">
    <property type="component" value="Unassembled WGS sequence"/>
</dbReference>
<evidence type="ECO:0000313" key="2">
    <source>
        <dbReference type="Proteomes" id="UP001497535"/>
    </source>
</evidence>
<sequence length="62" mass="7028">MVVINLSVRCGLREMAIGRWLGLLEIWQSRGMLVLARVFVSSITVGVRRSLGRPWYKLRLGG</sequence>